<reference evidence="3 4" key="1">
    <citation type="submission" date="2019-07" db="EMBL/GenBank/DDBJ databases">
        <title>Draft genome assembly of a fouling barnacle, Amphibalanus amphitrite (Darwin, 1854): The first reference genome for Thecostraca.</title>
        <authorList>
            <person name="Kim W."/>
        </authorList>
    </citation>
    <scope>NUCLEOTIDE SEQUENCE [LARGE SCALE GENOMIC DNA]</scope>
    <source>
        <strain evidence="3">SNU_AA5</strain>
        <tissue evidence="3">Soma without cirri and trophi</tissue>
    </source>
</reference>
<evidence type="ECO:0000313" key="3">
    <source>
        <dbReference type="EMBL" id="KAF0312245.1"/>
    </source>
</evidence>
<feature type="coiled-coil region" evidence="1">
    <location>
        <begin position="1"/>
        <end position="38"/>
    </location>
</feature>
<feature type="compositionally biased region" description="Basic and acidic residues" evidence="2">
    <location>
        <begin position="43"/>
        <end position="54"/>
    </location>
</feature>
<protein>
    <submittedName>
        <fullName evidence="3">Protein SON</fullName>
    </submittedName>
</protein>
<evidence type="ECO:0000313" key="4">
    <source>
        <dbReference type="Proteomes" id="UP000440578"/>
    </source>
</evidence>
<dbReference type="OrthoDB" id="6396837at2759"/>
<feature type="region of interest" description="Disordered" evidence="2">
    <location>
        <begin position="393"/>
        <end position="413"/>
    </location>
</feature>
<dbReference type="Proteomes" id="UP000440578">
    <property type="component" value="Unassembled WGS sequence"/>
</dbReference>
<dbReference type="EMBL" id="VIIS01000183">
    <property type="protein sequence ID" value="KAF0312245.1"/>
    <property type="molecule type" value="Genomic_DNA"/>
</dbReference>
<accession>A0A6A4WZ42</accession>
<sequence length="413" mass="43397">MVALKTTHDKCQKQAEQLRQLSEEASRQLADRAELHAEISRLRESAGRQRERAGQLHRQLAASHRESSALRHQVALQQRQLSAARRRLQEAGLAPPSLEQANRGSDEMDVQLSVAAAPELCDAEDRSDSPDISSMTEEEIARRLVQLQRAGHQSLQQSFDEVLSGLQRAAAVDVAAAPRPAQLSQALRRNNDLLRRSVESLRRLQQSDARLLASSSGDARLLASSSGDARLLASSSGDARLLASSSGDARLLASSSGDARLLASSSGDARLLASSSGDARLLASSSGDACLLASSSGDARLLASSSGGLGAERADSSLPPLHEIPLTGSPPSGRPGTADRATGAPSGRWPDPAAGAEPPTCPICGQVFRPPATRRELEDHVYAHVLDMTAEEEALSADLSPPSSAAAAARAAV</sequence>
<gene>
    <name evidence="3" type="primary">Son_1</name>
    <name evidence="3" type="ORF">FJT64_016970</name>
</gene>
<comment type="caution">
    <text evidence="3">The sequence shown here is derived from an EMBL/GenBank/DDBJ whole genome shotgun (WGS) entry which is preliminary data.</text>
</comment>
<feature type="region of interest" description="Disordered" evidence="2">
    <location>
        <begin position="303"/>
        <end position="360"/>
    </location>
</feature>
<feature type="region of interest" description="Disordered" evidence="2">
    <location>
        <begin position="43"/>
        <end position="74"/>
    </location>
</feature>
<keyword evidence="4" id="KW-1185">Reference proteome</keyword>
<evidence type="ECO:0000256" key="2">
    <source>
        <dbReference type="SAM" id="MobiDB-lite"/>
    </source>
</evidence>
<name>A0A6A4WZ42_AMPAM</name>
<evidence type="ECO:0000256" key="1">
    <source>
        <dbReference type="SAM" id="Coils"/>
    </source>
</evidence>
<dbReference type="AlphaFoldDB" id="A0A6A4WZ42"/>
<organism evidence="3 4">
    <name type="scientific">Amphibalanus amphitrite</name>
    <name type="common">Striped barnacle</name>
    <name type="synonym">Balanus amphitrite</name>
    <dbReference type="NCBI Taxonomy" id="1232801"/>
    <lineage>
        <taxon>Eukaryota</taxon>
        <taxon>Metazoa</taxon>
        <taxon>Ecdysozoa</taxon>
        <taxon>Arthropoda</taxon>
        <taxon>Crustacea</taxon>
        <taxon>Multicrustacea</taxon>
        <taxon>Cirripedia</taxon>
        <taxon>Thoracica</taxon>
        <taxon>Thoracicalcarea</taxon>
        <taxon>Balanomorpha</taxon>
        <taxon>Balanoidea</taxon>
        <taxon>Balanidae</taxon>
        <taxon>Amphibalaninae</taxon>
        <taxon>Amphibalanus</taxon>
    </lineage>
</organism>
<keyword evidence="1" id="KW-0175">Coiled coil</keyword>
<feature type="compositionally biased region" description="Low complexity" evidence="2">
    <location>
        <begin position="396"/>
        <end position="413"/>
    </location>
</feature>
<proteinExistence type="predicted"/>